<evidence type="ECO:0008006" key="3">
    <source>
        <dbReference type="Google" id="ProtNLM"/>
    </source>
</evidence>
<proteinExistence type="predicted"/>
<evidence type="ECO:0000313" key="2">
    <source>
        <dbReference type="Proteomes" id="UP000823597"/>
    </source>
</evidence>
<sequence length="268" mass="30646">MYNANLMNSINLASLNRELQEFCENAVKYYDCGYPYGPFIPYAMPGYASAAVKIFYIGRDTYGWVDKSALTEAFDNGIMSDYLAANSCIVTPEKLTGNTSWTSNPTSFWGFVTRLHLLISTGKYRERTDMLDDAGKTALSQIGYGNLNSIELPETLGDAWNTISPVSSYWSIRKEARRFEKIKLILDTFAPDCIFILSWTDRDDIFDGLNVDWHQEWYKDDLLALYTVEGYDTKIIWTAHPRRFAYLGLKAMDAAKELACLFDKTRKM</sequence>
<comment type="caution">
    <text evidence="1">The sequence shown here is derived from an EMBL/GenBank/DDBJ whole genome shotgun (WGS) entry which is preliminary data.</text>
</comment>
<accession>A0A9D9N9D7</accession>
<gene>
    <name evidence="1" type="ORF">IAB93_03965</name>
</gene>
<organism evidence="1 2">
    <name type="scientific">Candidatus Merdivivens pullistercoris</name>
    <dbReference type="NCBI Taxonomy" id="2840873"/>
    <lineage>
        <taxon>Bacteria</taxon>
        <taxon>Pseudomonadati</taxon>
        <taxon>Bacteroidota</taxon>
        <taxon>Bacteroidia</taxon>
        <taxon>Bacteroidales</taxon>
        <taxon>Muribaculaceae</taxon>
        <taxon>Muribaculaceae incertae sedis</taxon>
        <taxon>Candidatus Merdivivens</taxon>
    </lineage>
</organism>
<dbReference type="Proteomes" id="UP000823597">
    <property type="component" value="Unassembled WGS sequence"/>
</dbReference>
<reference evidence="1" key="2">
    <citation type="journal article" date="2021" name="PeerJ">
        <title>Extensive microbial diversity within the chicken gut microbiome revealed by metagenomics and culture.</title>
        <authorList>
            <person name="Gilroy R."/>
            <person name="Ravi A."/>
            <person name="Getino M."/>
            <person name="Pursley I."/>
            <person name="Horton D.L."/>
            <person name="Alikhan N.F."/>
            <person name="Baker D."/>
            <person name="Gharbi K."/>
            <person name="Hall N."/>
            <person name="Watson M."/>
            <person name="Adriaenssens E.M."/>
            <person name="Foster-Nyarko E."/>
            <person name="Jarju S."/>
            <person name="Secka A."/>
            <person name="Antonio M."/>
            <person name="Oren A."/>
            <person name="Chaudhuri R.R."/>
            <person name="La Ragione R."/>
            <person name="Hildebrand F."/>
            <person name="Pallen M.J."/>
        </authorList>
    </citation>
    <scope>NUCLEOTIDE SEQUENCE</scope>
    <source>
        <strain evidence="1">10037</strain>
    </source>
</reference>
<name>A0A9D9N9D7_9BACT</name>
<dbReference type="EMBL" id="JADIME010000041">
    <property type="protein sequence ID" value="MBO8465137.1"/>
    <property type="molecule type" value="Genomic_DNA"/>
</dbReference>
<dbReference type="AlphaFoldDB" id="A0A9D9N9D7"/>
<protein>
    <recommendedName>
        <fullName evidence="3">Uracil DNA glycosylase superfamily protein</fullName>
    </recommendedName>
</protein>
<reference evidence="1" key="1">
    <citation type="submission" date="2020-10" db="EMBL/GenBank/DDBJ databases">
        <authorList>
            <person name="Gilroy R."/>
        </authorList>
    </citation>
    <scope>NUCLEOTIDE SEQUENCE</scope>
    <source>
        <strain evidence="1">10037</strain>
    </source>
</reference>
<evidence type="ECO:0000313" key="1">
    <source>
        <dbReference type="EMBL" id="MBO8465137.1"/>
    </source>
</evidence>